<evidence type="ECO:0000313" key="8">
    <source>
        <dbReference type="EMBL" id="KZS47356.1"/>
    </source>
</evidence>
<dbReference type="InterPro" id="IPR007260">
    <property type="entry name" value="NanE"/>
</dbReference>
<dbReference type="STRING" id="59843.A3958_15570"/>
<dbReference type="AlphaFoldDB" id="A0A163KMC8"/>
<dbReference type="PANTHER" id="PTHR36204">
    <property type="entry name" value="N-ACETYLMANNOSAMINE-6-PHOSPHATE 2-EPIMERASE-RELATED"/>
    <property type="match status" value="1"/>
</dbReference>
<dbReference type="UniPathway" id="UPA00629">
    <property type="reaction ID" value="UER00682"/>
</dbReference>
<dbReference type="SUPFAM" id="SSF51366">
    <property type="entry name" value="Ribulose-phoshate binding barrel"/>
    <property type="match status" value="1"/>
</dbReference>
<comment type="caution">
    <text evidence="8">The sequence shown here is derived from an EMBL/GenBank/DDBJ whole genome shotgun (WGS) entry which is preliminary data.</text>
</comment>
<keyword evidence="6 7" id="KW-0119">Carbohydrate metabolism</keyword>
<evidence type="ECO:0000256" key="3">
    <source>
        <dbReference type="ARBA" id="ARBA00005081"/>
    </source>
</evidence>
<dbReference type="RefSeq" id="WP_040680339.1">
    <property type="nucleotide sequence ID" value="NZ_CP147845.1"/>
</dbReference>
<dbReference type="GO" id="GO:0047465">
    <property type="term" value="F:N-acylglucosamine-6-phosphate 2-epimerase activity"/>
    <property type="evidence" value="ECO:0007669"/>
    <property type="project" value="UniProtKB-EC"/>
</dbReference>
<keyword evidence="5 7" id="KW-0413">Isomerase</keyword>
<dbReference type="Pfam" id="PF04131">
    <property type="entry name" value="NanE"/>
    <property type="match status" value="1"/>
</dbReference>
<evidence type="ECO:0000256" key="5">
    <source>
        <dbReference type="ARBA" id="ARBA00023235"/>
    </source>
</evidence>
<gene>
    <name evidence="7" type="primary">nanE</name>
    <name evidence="8" type="ORF">AWU65_16190</name>
</gene>
<evidence type="ECO:0000313" key="9">
    <source>
        <dbReference type="Proteomes" id="UP000076796"/>
    </source>
</evidence>
<evidence type="ECO:0000256" key="2">
    <source>
        <dbReference type="ARBA" id="ARBA00002147"/>
    </source>
</evidence>
<comment type="function">
    <text evidence="2 7">Converts N-acetylmannosamine-6-phosphate (ManNAc-6-P) to N-acetylglucosamine-6-phosphate (GlcNAc-6-P).</text>
</comment>
<dbReference type="PANTHER" id="PTHR36204:SF1">
    <property type="entry name" value="N-ACETYLMANNOSAMINE-6-PHOSPHATE 2-EPIMERASE-RELATED"/>
    <property type="match status" value="1"/>
</dbReference>
<proteinExistence type="inferred from homology"/>
<name>A0A163KMC8_9BACL</name>
<comment type="pathway">
    <text evidence="3 7">Amino-sugar metabolism; N-acetylneuraminate degradation; D-fructose 6-phosphate from N-acetylneuraminate: step 3/5.</text>
</comment>
<dbReference type="GO" id="GO:0019262">
    <property type="term" value="P:N-acetylneuraminate catabolic process"/>
    <property type="evidence" value="ECO:0007669"/>
    <property type="project" value="UniProtKB-UniRule"/>
</dbReference>
<dbReference type="EC" id="5.1.3.9" evidence="7"/>
<evidence type="ECO:0000256" key="7">
    <source>
        <dbReference type="HAMAP-Rule" id="MF_01235"/>
    </source>
</evidence>
<dbReference type="Proteomes" id="UP000076796">
    <property type="component" value="Unassembled WGS sequence"/>
</dbReference>
<keyword evidence="9" id="KW-1185">Reference proteome</keyword>
<dbReference type="InterPro" id="IPR011060">
    <property type="entry name" value="RibuloseP-bd_barrel"/>
</dbReference>
<comment type="catalytic activity">
    <reaction evidence="1 7">
        <text>an N-acyl-D-glucosamine 6-phosphate = an N-acyl-D-mannosamine 6-phosphate</text>
        <dbReference type="Rhea" id="RHEA:23932"/>
        <dbReference type="ChEBI" id="CHEBI:57599"/>
        <dbReference type="ChEBI" id="CHEBI:57666"/>
        <dbReference type="EC" id="5.1.3.9"/>
    </reaction>
</comment>
<dbReference type="GeneID" id="97557234"/>
<dbReference type="EMBL" id="LWMH01000001">
    <property type="protein sequence ID" value="KZS47356.1"/>
    <property type="molecule type" value="Genomic_DNA"/>
</dbReference>
<sequence>MRRMITDRGLVVSCQAYEGEPLFGPLHMAEMAKAAVLGGAIGIRANGTADISAIKAAVNVPVIGLLKRQVEDYPVYITPTLEDALAVHEAGADIVAMDGTRRPRPDGRTLKEVVEELMGQGIHVMADVSTLEEGLYAADLGVHYISTTLSGYTSYSLDTHKPDIGLVARLVQETRLPVIAEGRFTSADEMIQALNAGARFVVVGSAITRPQDITERYRKSIEAAVDLN</sequence>
<dbReference type="GO" id="GO:0005975">
    <property type="term" value="P:carbohydrate metabolic process"/>
    <property type="evidence" value="ECO:0007669"/>
    <property type="project" value="UniProtKB-UniRule"/>
</dbReference>
<organism evidence="8 9">
    <name type="scientific">Paenibacillus glucanolyticus</name>
    <dbReference type="NCBI Taxonomy" id="59843"/>
    <lineage>
        <taxon>Bacteria</taxon>
        <taxon>Bacillati</taxon>
        <taxon>Bacillota</taxon>
        <taxon>Bacilli</taxon>
        <taxon>Bacillales</taxon>
        <taxon>Paenibacillaceae</taxon>
        <taxon>Paenibacillus</taxon>
    </lineage>
</organism>
<comment type="similarity">
    <text evidence="4 7">Belongs to the NanE family.</text>
</comment>
<evidence type="ECO:0000256" key="4">
    <source>
        <dbReference type="ARBA" id="ARBA00007439"/>
    </source>
</evidence>
<dbReference type="GO" id="GO:0006053">
    <property type="term" value="P:N-acetylmannosamine catabolic process"/>
    <property type="evidence" value="ECO:0007669"/>
    <property type="project" value="TreeGrafter"/>
</dbReference>
<reference evidence="8" key="1">
    <citation type="journal article" date="2016" name="Genome Announc.">
        <title>Draft genomes of two strains of Paenibacillus glucanolyticus with capability to degrade lignocellulose.</title>
        <authorList>
            <person name="Mathews S.L."/>
            <person name="Pawlak J."/>
            <person name="Grunden A.M."/>
        </authorList>
    </citation>
    <scope>NUCLEOTIDE SEQUENCE [LARGE SCALE GENOMIC DNA]</scope>
    <source>
        <strain evidence="8">SLM1</strain>
    </source>
</reference>
<dbReference type="Gene3D" id="3.20.20.70">
    <property type="entry name" value="Aldolase class I"/>
    <property type="match status" value="1"/>
</dbReference>
<accession>A0A163KMC8</accession>
<dbReference type="NCBIfam" id="NF002231">
    <property type="entry name" value="PRK01130.1"/>
    <property type="match status" value="1"/>
</dbReference>
<evidence type="ECO:0000256" key="6">
    <source>
        <dbReference type="ARBA" id="ARBA00023277"/>
    </source>
</evidence>
<dbReference type="OrthoDB" id="9781704at2"/>
<dbReference type="CDD" id="cd04729">
    <property type="entry name" value="NanE"/>
    <property type="match status" value="1"/>
</dbReference>
<dbReference type="HAMAP" id="MF_01235">
    <property type="entry name" value="ManNAc6P_epimer"/>
    <property type="match status" value="1"/>
</dbReference>
<dbReference type="InterPro" id="IPR013785">
    <property type="entry name" value="Aldolase_TIM"/>
</dbReference>
<protein>
    <recommendedName>
        <fullName evidence="7">Putative N-acetylmannosamine-6-phosphate 2-epimerase</fullName>
        <ecNumber evidence="7">5.1.3.9</ecNumber>
    </recommendedName>
    <alternativeName>
        <fullName evidence="7">ManNAc-6-P epimerase</fullName>
    </alternativeName>
</protein>
<dbReference type="GO" id="GO:0005829">
    <property type="term" value="C:cytosol"/>
    <property type="evidence" value="ECO:0007669"/>
    <property type="project" value="TreeGrafter"/>
</dbReference>
<evidence type="ECO:0000256" key="1">
    <source>
        <dbReference type="ARBA" id="ARBA00000056"/>
    </source>
</evidence>